<keyword evidence="6" id="KW-0274">FAD</keyword>
<evidence type="ECO:0000256" key="1">
    <source>
        <dbReference type="ARBA" id="ARBA00001974"/>
    </source>
</evidence>
<comment type="catalytic activity">
    <reaction evidence="9">
        <text>L-ornithine + NADPH + O2 = N(5)-hydroxy-L-ornithine + NADP(+) + H2O</text>
        <dbReference type="Rhea" id="RHEA:41508"/>
        <dbReference type="ChEBI" id="CHEBI:15377"/>
        <dbReference type="ChEBI" id="CHEBI:15379"/>
        <dbReference type="ChEBI" id="CHEBI:46911"/>
        <dbReference type="ChEBI" id="CHEBI:57783"/>
        <dbReference type="ChEBI" id="CHEBI:58349"/>
        <dbReference type="ChEBI" id="CHEBI:78275"/>
        <dbReference type="EC" id="1.14.13.196"/>
    </reaction>
</comment>
<keyword evidence="7" id="KW-0521">NADP</keyword>
<comment type="cofactor">
    <cofactor evidence="1">
        <name>FAD</name>
        <dbReference type="ChEBI" id="CHEBI:57692"/>
    </cofactor>
</comment>
<dbReference type="Gene3D" id="3.50.50.60">
    <property type="entry name" value="FAD/NAD(P)-binding domain"/>
    <property type="match status" value="1"/>
</dbReference>
<evidence type="ECO:0000313" key="13">
    <source>
        <dbReference type="Proteomes" id="UP001302676"/>
    </source>
</evidence>
<evidence type="ECO:0000256" key="3">
    <source>
        <dbReference type="ARBA" id="ARBA00007588"/>
    </source>
</evidence>
<dbReference type="AlphaFoldDB" id="A0AAN6V0E3"/>
<keyword evidence="5" id="KW-0285">Flavoprotein</keyword>
<evidence type="ECO:0000256" key="6">
    <source>
        <dbReference type="ARBA" id="ARBA00022827"/>
    </source>
</evidence>
<evidence type="ECO:0000256" key="7">
    <source>
        <dbReference type="ARBA" id="ARBA00022857"/>
    </source>
</evidence>
<proteinExistence type="inferred from homology"/>
<dbReference type="EMBL" id="MU853601">
    <property type="protein sequence ID" value="KAK4142106.1"/>
    <property type="molecule type" value="Genomic_DNA"/>
</dbReference>
<evidence type="ECO:0000256" key="8">
    <source>
        <dbReference type="ARBA" id="ARBA00023002"/>
    </source>
</evidence>
<comment type="pathway">
    <text evidence="2">Siderophore biosynthesis.</text>
</comment>
<dbReference type="RefSeq" id="XP_062635477.1">
    <property type="nucleotide sequence ID" value="XM_062777745.1"/>
</dbReference>
<feature type="compositionally biased region" description="Polar residues" evidence="11">
    <location>
        <begin position="14"/>
        <end position="25"/>
    </location>
</feature>
<evidence type="ECO:0000313" key="12">
    <source>
        <dbReference type="EMBL" id="KAK4142106.1"/>
    </source>
</evidence>
<evidence type="ECO:0000256" key="5">
    <source>
        <dbReference type="ARBA" id="ARBA00022630"/>
    </source>
</evidence>
<feature type="compositionally biased region" description="Basic and acidic residues" evidence="11">
    <location>
        <begin position="109"/>
        <end position="128"/>
    </location>
</feature>
<dbReference type="InterPro" id="IPR036188">
    <property type="entry name" value="FAD/NAD-bd_sf"/>
</dbReference>
<evidence type="ECO:0000256" key="9">
    <source>
        <dbReference type="ARBA" id="ARBA00047598"/>
    </source>
</evidence>
<dbReference type="EC" id="1.14.13.196" evidence="4"/>
<dbReference type="InterPro" id="IPR025700">
    <property type="entry name" value="Lys/Orn_oxygenase"/>
</dbReference>
<evidence type="ECO:0000256" key="11">
    <source>
        <dbReference type="SAM" id="MobiDB-lite"/>
    </source>
</evidence>
<dbReference type="GO" id="GO:0016491">
    <property type="term" value="F:oxidoreductase activity"/>
    <property type="evidence" value="ECO:0007669"/>
    <property type="project" value="UniProtKB-KW"/>
</dbReference>
<sequence length="728" mass="81669">MQAWLKAQLLGGPEQTQPQPPSRSNSKAKKPKTPSAVTPKEPSAPEPKPLLEWLPSPRPSQRPKLEWLPPPQTSQPPQQSDTTQERRQLTGRLYVRPPESSTVKPQKLPQRESLLKLGDRPLRPDQKAPFDTPWKNKQTVDAIVIGAGPAGISAVGNLLRAMPDAKIWWVDRTFDGGSIGRYYRELPSYSSVGEYLRFATTPSIFQTILDNSPQPNAFTAMSELDPEMTCPLHLVGDLLTMLTDGLRVHARVRAVYGTVQKLVRHPKENQWTATLEAADGVGTAAPRTRIRAPMVVFCTGARPIVPEPSLPTPILGLESSLSPTRLAKILPRNQPRTIAVIGNGHSAVLVLRNLFRLAATTHRQLRIRWFTRSEHFKYTGTWTPGNADTDAAKAIKRRMDMGLDAGEAANFARTMLDGDRLHKSDAGAYITRHLLPPIPSTSTETDRIAREQKAIIPHLHDVHFTIHAVGFARARMPEVRPSLDAAGSPIGRPKRLIFNALKGSFFPDGSSRHTVIGLFGAGAAFPELKLTLEGWRKPAVSIPKFHGFITRMISKWIRGTKTGYLPHHRPWNEDSLIQPRQRGSGSAALNLNPPEDTYASAMAYAQHGITRKLTPPKSHKIRYEIKRGGVQARRDDQSERRETSWGRKQFWRRKYLEGLEEDEQTPEAREKLAYYQSQMVSRVRREQHMKWVGEGEGLVERQVLGDGRSLEEEDRLLGEERRRAREGV</sequence>
<organism evidence="12 13">
    <name type="scientific">Dichotomopilus funicola</name>
    <dbReference type="NCBI Taxonomy" id="1934379"/>
    <lineage>
        <taxon>Eukaryota</taxon>
        <taxon>Fungi</taxon>
        <taxon>Dikarya</taxon>
        <taxon>Ascomycota</taxon>
        <taxon>Pezizomycotina</taxon>
        <taxon>Sordariomycetes</taxon>
        <taxon>Sordariomycetidae</taxon>
        <taxon>Sordariales</taxon>
        <taxon>Chaetomiaceae</taxon>
        <taxon>Dichotomopilus</taxon>
    </lineage>
</organism>
<comment type="caution">
    <text evidence="12">The sequence shown here is derived from an EMBL/GenBank/DDBJ whole genome shotgun (WGS) entry which is preliminary data.</text>
</comment>
<dbReference type="PANTHER" id="PTHR38688:SF1">
    <property type="entry name" value="FAD_NAD(P)-BINDING DOMAIN-CONTAINING PROTEIN"/>
    <property type="match status" value="1"/>
</dbReference>
<name>A0AAN6V0E3_9PEZI</name>
<dbReference type="GeneID" id="87814358"/>
<dbReference type="SUPFAM" id="SSF51905">
    <property type="entry name" value="FAD/NAD(P)-binding domain"/>
    <property type="match status" value="1"/>
</dbReference>
<dbReference type="Proteomes" id="UP001302676">
    <property type="component" value="Unassembled WGS sequence"/>
</dbReference>
<dbReference type="PANTHER" id="PTHR38688">
    <property type="entry name" value="PYR_REDOX_2 DOMAIN-CONTAINING PROTEIN"/>
    <property type="match status" value="1"/>
</dbReference>
<gene>
    <name evidence="12" type="ORF">C8A04DRAFT_13504</name>
</gene>
<dbReference type="Pfam" id="PF13434">
    <property type="entry name" value="Lys_Orn_oxgnase"/>
    <property type="match status" value="1"/>
</dbReference>
<dbReference type="InterPro" id="IPR053275">
    <property type="entry name" value="Agnestin_monoxygenase"/>
</dbReference>
<keyword evidence="8" id="KW-0560">Oxidoreductase</keyword>
<reference evidence="12" key="2">
    <citation type="submission" date="2023-05" db="EMBL/GenBank/DDBJ databases">
        <authorList>
            <consortium name="Lawrence Berkeley National Laboratory"/>
            <person name="Steindorff A."/>
            <person name="Hensen N."/>
            <person name="Bonometti L."/>
            <person name="Westerberg I."/>
            <person name="Brannstrom I.O."/>
            <person name="Guillou S."/>
            <person name="Cros-Aarteil S."/>
            <person name="Calhoun S."/>
            <person name="Haridas S."/>
            <person name="Kuo A."/>
            <person name="Mondo S."/>
            <person name="Pangilinan J."/>
            <person name="Riley R."/>
            <person name="Labutti K."/>
            <person name="Andreopoulos B."/>
            <person name="Lipzen A."/>
            <person name="Chen C."/>
            <person name="Yanf M."/>
            <person name="Daum C."/>
            <person name="Ng V."/>
            <person name="Clum A."/>
            <person name="Ohm R."/>
            <person name="Martin F."/>
            <person name="Silar P."/>
            <person name="Natvig D."/>
            <person name="Lalanne C."/>
            <person name="Gautier V."/>
            <person name="Ament-Velasquez S.L."/>
            <person name="Kruys A."/>
            <person name="Hutchinson M.I."/>
            <person name="Powell A.J."/>
            <person name="Barry K."/>
            <person name="Miller A.N."/>
            <person name="Grigoriev I.V."/>
            <person name="Debuchy R."/>
            <person name="Gladieux P."/>
            <person name="Thoren M.H."/>
            <person name="Johannesson H."/>
        </authorList>
    </citation>
    <scope>NUCLEOTIDE SEQUENCE</scope>
    <source>
        <strain evidence="12">CBS 141.50</strain>
    </source>
</reference>
<protein>
    <recommendedName>
        <fullName evidence="4">L-ornithine N(5)-monooxygenase [NAD(P)H]</fullName>
        <ecNumber evidence="4">1.14.13.196</ecNumber>
    </recommendedName>
</protein>
<evidence type="ECO:0000256" key="10">
    <source>
        <dbReference type="ARBA" id="ARBA00049248"/>
    </source>
</evidence>
<evidence type="ECO:0000256" key="4">
    <source>
        <dbReference type="ARBA" id="ARBA00012881"/>
    </source>
</evidence>
<accession>A0AAN6V0E3</accession>
<evidence type="ECO:0000256" key="2">
    <source>
        <dbReference type="ARBA" id="ARBA00004924"/>
    </source>
</evidence>
<comment type="catalytic activity">
    <reaction evidence="10">
        <text>L-ornithine + NADH + O2 = N(5)-hydroxy-L-ornithine + NAD(+) + H2O</text>
        <dbReference type="Rhea" id="RHEA:41512"/>
        <dbReference type="ChEBI" id="CHEBI:15377"/>
        <dbReference type="ChEBI" id="CHEBI:15379"/>
        <dbReference type="ChEBI" id="CHEBI:46911"/>
        <dbReference type="ChEBI" id="CHEBI:57540"/>
        <dbReference type="ChEBI" id="CHEBI:57945"/>
        <dbReference type="ChEBI" id="CHEBI:78275"/>
        <dbReference type="EC" id="1.14.13.196"/>
    </reaction>
</comment>
<comment type="similarity">
    <text evidence="3">Belongs to the lysine N(6)-hydroxylase/L-ornithine N(5)-oxygenase family.</text>
</comment>
<keyword evidence="13" id="KW-1185">Reference proteome</keyword>
<reference evidence="12" key="1">
    <citation type="journal article" date="2023" name="Mol. Phylogenet. Evol.">
        <title>Genome-scale phylogeny and comparative genomics of the fungal order Sordariales.</title>
        <authorList>
            <person name="Hensen N."/>
            <person name="Bonometti L."/>
            <person name="Westerberg I."/>
            <person name="Brannstrom I.O."/>
            <person name="Guillou S."/>
            <person name="Cros-Aarteil S."/>
            <person name="Calhoun S."/>
            <person name="Haridas S."/>
            <person name="Kuo A."/>
            <person name="Mondo S."/>
            <person name="Pangilinan J."/>
            <person name="Riley R."/>
            <person name="LaButti K."/>
            <person name="Andreopoulos B."/>
            <person name="Lipzen A."/>
            <person name="Chen C."/>
            <person name="Yan M."/>
            <person name="Daum C."/>
            <person name="Ng V."/>
            <person name="Clum A."/>
            <person name="Steindorff A."/>
            <person name="Ohm R.A."/>
            <person name="Martin F."/>
            <person name="Silar P."/>
            <person name="Natvig D.O."/>
            <person name="Lalanne C."/>
            <person name="Gautier V."/>
            <person name="Ament-Velasquez S.L."/>
            <person name="Kruys A."/>
            <person name="Hutchinson M.I."/>
            <person name="Powell A.J."/>
            <person name="Barry K."/>
            <person name="Miller A.N."/>
            <person name="Grigoriev I.V."/>
            <person name="Debuchy R."/>
            <person name="Gladieux P."/>
            <person name="Hiltunen Thoren M."/>
            <person name="Johannesson H."/>
        </authorList>
    </citation>
    <scope>NUCLEOTIDE SEQUENCE</scope>
    <source>
        <strain evidence="12">CBS 141.50</strain>
    </source>
</reference>
<feature type="region of interest" description="Disordered" evidence="11">
    <location>
        <begin position="1"/>
        <end position="133"/>
    </location>
</feature>